<reference evidence="2 3" key="1">
    <citation type="submission" date="2020-04" db="EMBL/GenBank/DDBJ databases">
        <title>Novel Paenibacillus strain UniB2 isolated from commercial digestive syrup.</title>
        <authorList>
            <person name="Thorat V."/>
            <person name="Kirdat K."/>
            <person name="Tiwarekar B."/>
            <person name="Yadav A."/>
        </authorList>
    </citation>
    <scope>NUCLEOTIDE SEQUENCE [LARGE SCALE GENOMIC DNA]</scope>
    <source>
        <strain evidence="2 3">UniB2</strain>
    </source>
</reference>
<feature type="region of interest" description="Disordered" evidence="1">
    <location>
        <begin position="59"/>
        <end position="83"/>
    </location>
</feature>
<feature type="compositionally biased region" description="Basic residues" evidence="1">
    <location>
        <begin position="1"/>
        <end position="11"/>
    </location>
</feature>
<evidence type="ECO:0000256" key="1">
    <source>
        <dbReference type="SAM" id="MobiDB-lite"/>
    </source>
</evidence>
<evidence type="ECO:0000313" key="3">
    <source>
        <dbReference type="Proteomes" id="UP000502136"/>
    </source>
</evidence>
<sequence length="201" mass="21593">MEKTKVVRRRAPGGGRKPQGVTRKVSLTLTEAEWATLEASAGTVAAYIKQQLAAVPAAPVPEPAHSRSHSVLPADNPAAERAPRVPVALDRRRVSEAIQMAASAAKRAGAPVPDEDVAAAEQQLLELLYPKSAEHAQLAVLHQYVCPATGKRFGSADKLLRALAPQALQWPANERARKRVNQLAGQLSQARKETMTIGQIR</sequence>
<dbReference type="Proteomes" id="UP000502136">
    <property type="component" value="Chromosome"/>
</dbReference>
<feature type="region of interest" description="Disordered" evidence="1">
    <location>
        <begin position="1"/>
        <end position="22"/>
    </location>
</feature>
<accession>A0A6H2H030</accession>
<keyword evidence="3" id="KW-1185">Reference proteome</keyword>
<dbReference type="AlphaFoldDB" id="A0A6H2H030"/>
<proteinExistence type="predicted"/>
<dbReference type="RefSeq" id="WP_168908592.1">
    <property type="nucleotide sequence ID" value="NZ_CP051428.1"/>
</dbReference>
<protein>
    <submittedName>
        <fullName evidence="2">Uncharacterized protein</fullName>
    </submittedName>
</protein>
<dbReference type="KEGG" id="palr:HGI30_16660"/>
<name>A0A6H2H030_9BACL</name>
<dbReference type="EMBL" id="CP051428">
    <property type="protein sequence ID" value="QJC53043.1"/>
    <property type="molecule type" value="Genomic_DNA"/>
</dbReference>
<gene>
    <name evidence="2" type="ORF">HGI30_16660</name>
</gene>
<evidence type="ECO:0000313" key="2">
    <source>
        <dbReference type="EMBL" id="QJC53043.1"/>
    </source>
</evidence>
<organism evidence="2 3">
    <name type="scientific">Paenibacillus albicereus</name>
    <dbReference type="NCBI Taxonomy" id="2726185"/>
    <lineage>
        <taxon>Bacteria</taxon>
        <taxon>Bacillati</taxon>
        <taxon>Bacillota</taxon>
        <taxon>Bacilli</taxon>
        <taxon>Bacillales</taxon>
        <taxon>Paenibacillaceae</taxon>
        <taxon>Paenibacillus</taxon>
    </lineage>
</organism>